<evidence type="ECO:0000313" key="1">
    <source>
        <dbReference type="EMBL" id="TXE15947.1"/>
    </source>
</evidence>
<evidence type="ECO:0000313" key="2">
    <source>
        <dbReference type="Proteomes" id="UP000321938"/>
    </source>
</evidence>
<name>A0A5C7B5R7_9FLAO</name>
<gene>
    <name evidence="1" type="ORF">ES692_14415</name>
</gene>
<reference evidence="1 2" key="1">
    <citation type="submission" date="2019-08" db="EMBL/GenBank/DDBJ databases">
        <title>Genome of Psychroserpens burtonensis ACAM 167.</title>
        <authorList>
            <person name="Bowman J.P."/>
        </authorList>
    </citation>
    <scope>NUCLEOTIDE SEQUENCE [LARGE SCALE GENOMIC DNA]</scope>
    <source>
        <strain evidence="1 2">ACAM 167</strain>
    </source>
</reference>
<evidence type="ECO:0008006" key="3">
    <source>
        <dbReference type="Google" id="ProtNLM"/>
    </source>
</evidence>
<keyword evidence="2" id="KW-1185">Reference proteome</keyword>
<dbReference type="GO" id="GO:0016855">
    <property type="term" value="F:racemase and epimerase activity, acting on amino acids and derivatives"/>
    <property type="evidence" value="ECO:0007669"/>
    <property type="project" value="InterPro"/>
</dbReference>
<protein>
    <recommendedName>
        <fullName evidence="3">Aspartate/glutamate racemase family protein</fullName>
    </recommendedName>
</protein>
<proteinExistence type="predicted"/>
<dbReference type="STRING" id="1123037.GCA_000425305_03063"/>
<dbReference type="Proteomes" id="UP000321938">
    <property type="component" value="Unassembled WGS sequence"/>
</dbReference>
<dbReference type="InterPro" id="IPR001920">
    <property type="entry name" value="Asp/Glu_race"/>
</dbReference>
<comment type="caution">
    <text evidence="1">The sequence shown here is derived from an EMBL/GenBank/DDBJ whole genome shotgun (WGS) entry which is preliminary data.</text>
</comment>
<dbReference type="EMBL" id="VOSB01000022">
    <property type="protein sequence ID" value="TXE15947.1"/>
    <property type="molecule type" value="Genomic_DNA"/>
</dbReference>
<dbReference type="AlphaFoldDB" id="A0A5C7B5R7"/>
<organism evidence="1 2">
    <name type="scientific">Psychroserpens burtonensis</name>
    <dbReference type="NCBI Taxonomy" id="49278"/>
    <lineage>
        <taxon>Bacteria</taxon>
        <taxon>Pseudomonadati</taxon>
        <taxon>Bacteroidota</taxon>
        <taxon>Flavobacteriia</taxon>
        <taxon>Flavobacteriales</taxon>
        <taxon>Flavobacteriaceae</taxon>
        <taxon>Psychroserpens</taxon>
    </lineage>
</organism>
<dbReference type="OrthoDB" id="9803739at2"/>
<sequence length="217" mass="24973">MKQLVILGLGARSTLFYQEKLHELYFNQEGQYATFPFILKQLDFNAINPYLPSNTAVISPILCRELKVYNSSEVNLLVPNITIHEIFDSMQFELHIIHPYKLLVTELANKIINNLVFFGTKYTNDNSNIASYCAGLSIEKLRKDEIVFLDDLRKKVYFNTETNQDIRTYNTMIAKYSENNTVIIACTELSIINTNSSERVIDLALLQCRNSLELVTN</sequence>
<dbReference type="Gene3D" id="3.40.50.1860">
    <property type="match status" value="2"/>
</dbReference>
<dbReference type="RefSeq" id="WP_147231946.1">
    <property type="nucleotide sequence ID" value="NZ_VOSB01000022.1"/>
</dbReference>
<accession>A0A5C7B5R7</accession>